<name>A7HTZ2_PARL1</name>
<evidence type="ECO:0000313" key="2">
    <source>
        <dbReference type="Proteomes" id="UP000006377"/>
    </source>
</evidence>
<protein>
    <submittedName>
        <fullName evidence="1">Uncharacterized protein</fullName>
    </submittedName>
</protein>
<proteinExistence type="predicted"/>
<dbReference type="KEGG" id="pla:Plav_1756"/>
<dbReference type="HOGENOM" id="CLU_2001657_0_0_5"/>
<organism evidence="1 2">
    <name type="scientific">Parvibaculum lavamentivorans (strain DS-1 / DSM 13023 / NCIMB 13966)</name>
    <dbReference type="NCBI Taxonomy" id="402881"/>
    <lineage>
        <taxon>Bacteria</taxon>
        <taxon>Pseudomonadati</taxon>
        <taxon>Pseudomonadota</taxon>
        <taxon>Alphaproteobacteria</taxon>
        <taxon>Hyphomicrobiales</taxon>
        <taxon>Parvibaculaceae</taxon>
        <taxon>Parvibaculum</taxon>
    </lineage>
</organism>
<accession>A7HTZ2</accession>
<keyword evidence="2" id="KW-1185">Reference proteome</keyword>
<evidence type="ECO:0000313" key="1">
    <source>
        <dbReference type="EMBL" id="ABS63375.1"/>
    </source>
</evidence>
<reference evidence="1 2" key="1">
    <citation type="journal article" date="2011" name="Stand. Genomic Sci.">
        <title>Complete genome sequence of Parvibaculum lavamentivorans type strain (DS-1(T)).</title>
        <authorList>
            <person name="Schleheck D."/>
            <person name="Weiss M."/>
            <person name="Pitluck S."/>
            <person name="Bruce D."/>
            <person name="Land M.L."/>
            <person name="Han S."/>
            <person name="Saunders E."/>
            <person name="Tapia R."/>
            <person name="Detter C."/>
            <person name="Brettin T."/>
            <person name="Han J."/>
            <person name="Woyke T."/>
            <person name="Goodwin L."/>
            <person name="Pennacchio L."/>
            <person name="Nolan M."/>
            <person name="Cook A.M."/>
            <person name="Kjelleberg S."/>
            <person name="Thomas T."/>
        </authorList>
    </citation>
    <scope>NUCLEOTIDE SEQUENCE [LARGE SCALE GENOMIC DNA]</scope>
    <source>
        <strain evidence="2">DS-1 / DSM 13023 / NCIMB 13966</strain>
    </source>
</reference>
<dbReference type="Proteomes" id="UP000006377">
    <property type="component" value="Chromosome"/>
</dbReference>
<dbReference type="AlphaFoldDB" id="A7HTZ2"/>
<sequence>MPSKQFHQRDERKTDSLKIRVDVRVCRIAVGGPTPVSITLCHLAIHLTWHPVSDATINIWRLPAGDQQEAKPHQRLRSSWACFVVVVALSARKKMKWAWRKFDGRFRMPGPRWNAIACAFHVHR</sequence>
<gene>
    <name evidence="1" type="ordered locus">Plav_1756</name>
</gene>
<dbReference type="EMBL" id="CP000774">
    <property type="protein sequence ID" value="ABS63375.1"/>
    <property type="molecule type" value="Genomic_DNA"/>
</dbReference>